<gene>
    <name evidence="5" type="ORF">FCI23_13800</name>
</gene>
<evidence type="ECO:0000313" key="6">
    <source>
        <dbReference type="Proteomes" id="UP000305778"/>
    </source>
</evidence>
<comment type="caution">
    <text evidence="5">The sequence shown here is derived from an EMBL/GenBank/DDBJ whole genome shotgun (WGS) entry which is preliminary data.</text>
</comment>
<dbReference type="Proteomes" id="UP000305778">
    <property type="component" value="Unassembled WGS sequence"/>
</dbReference>
<dbReference type="InterPro" id="IPR036390">
    <property type="entry name" value="WH_DNA-bd_sf"/>
</dbReference>
<dbReference type="EMBL" id="SUMC01000010">
    <property type="protein sequence ID" value="TKA11029.1"/>
    <property type="molecule type" value="Genomic_DNA"/>
</dbReference>
<evidence type="ECO:0000256" key="2">
    <source>
        <dbReference type="ARBA" id="ARBA00023125"/>
    </source>
</evidence>
<evidence type="ECO:0000259" key="4">
    <source>
        <dbReference type="PROSITE" id="PS51078"/>
    </source>
</evidence>
<evidence type="ECO:0000313" key="5">
    <source>
        <dbReference type="EMBL" id="TKA11029.1"/>
    </source>
</evidence>
<dbReference type="InterPro" id="IPR050707">
    <property type="entry name" value="HTH_MetabolicPath_Reg"/>
</dbReference>
<feature type="domain" description="IclR-ED" evidence="4">
    <location>
        <begin position="64"/>
        <end position="246"/>
    </location>
</feature>
<dbReference type="GO" id="GO:0003700">
    <property type="term" value="F:DNA-binding transcription factor activity"/>
    <property type="evidence" value="ECO:0007669"/>
    <property type="project" value="TreeGrafter"/>
</dbReference>
<dbReference type="InterPro" id="IPR005471">
    <property type="entry name" value="Tscrpt_reg_IclR_N"/>
</dbReference>
<accession>A0A4V5N081</accession>
<sequence>MRNVLNTLQVLEEVATRQPIGVGELARVLEMPKSSVQRSLQTLNEAGWIRPARGEITRWVVTTKALDVGRHASGDLGLRDAAVPLMEELRRRTDETIHLTVPEGDKMVLIERLETAKAVRTSMALGHALPLHASANGKAVLANSSPEVVERLLAEGLPRYTDTTITDPHRLLAELDAVRAQGYATNSGEWRSDVGSVAAAIMGGVEEPVASLSVNIPMSRVTDESQSIFGALVSEAAKTLTARLGYVPDPGPQAPE</sequence>
<dbReference type="InterPro" id="IPR029016">
    <property type="entry name" value="GAF-like_dom_sf"/>
</dbReference>
<dbReference type="PROSITE" id="PS51078">
    <property type="entry name" value="ICLR_ED"/>
    <property type="match status" value="1"/>
</dbReference>
<dbReference type="Pfam" id="PF09339">
    <property type="entry name" value="HTH_IclR"/>
    <property type="match status" value="1"/>
</dbReference>
<evidence type="ECO:0000256" key="3">
    <source>
        <dbReference type="ARBA" id="ARBA00023163"/>
    </source>
</evidence>
<dbReference type="Gene3D" id="3.30.450.40">
    <property type="match status" value="1"/>
</dbReference>
<dbReference type="AlphaFoldDB" id="A0A4V5N081"/>
<dbReference type="InterPro" id="IPR014757">
    <property type="entry name" value="Tscrpt_reg_IclR_C"/>
</dbReference>
<dbReference type="OrthoDB" id="9807558at2"/>
<keyword evidence="1" id="KW-0805">Transcription regulation</keyword>
<keyword evidence="2" id="KW-0238">DNA-binding</keyword>
<name>A0A4V5N081_9ACTN</name>
<dbReference type="SUPFAM" id="SSF46785">
    <property type="entry name" value="Winged helix' DNA-binding domain"/>
    <property type="match status" value="1"/>
</dbReference>
<dbReference type="GO" id="GO:0003677">
    <property type="term" value="F:DNA binding"/>
    <property type="evidence" value="ECO:0007669"/>
    <property type="project" value="UniProtKB-KW"/>
</dbReference>
<proteinExistence type="predicted"/>
<dbReference type="InterPro" id="IPR036388">
    <property type="entry name" value="WH-like_DNA-bd_sf"/>
</dbReference>
<keyword evidence="3" id="KW-0804">Transcription</keyword>
<dbReference type="PANTHER" id="PTHR30136:SF24">
    <property type="entry name" value="HTH-TYPE TRANSCRIPTIONAL REPRESSOR ALLR"/>
    <property type="match status" value="1"/>
</dbReference>
<dbReference type="SUPFAM" id="SSF55781">
    <property type="entry name" value="GAF domain-like"/>
    <property type="match status" value="1"/>
</dbReference>
<dbReference type="RefSeq" id="WP_136723857.1">
    <property type="nucleotide sequence ID" value="NZ_SUMC01000010.1"/>
</dbReference>
<reference evidence="5 6" key="1">
    <citation type="submission" date="2019-04" db="EMBL/GenBank/DDBJ databases">
        <title>Streptomyces oryziradicis sp. nov., a novel actinomycete isolated from rhizosphere soil of rice (Oryza sativa L.).</title>
        <authorList>
            <person name="Li C."/>
        </authorList>
    </citation>
    <scope>NUCLEOTIDE SEQUENCE [LARGE SCALE GENOMIC DNA]</scope>
    <source>
        <strain evidence="5 6">NEAU-C40</strain>
    </source>
</reference>
<protein>
    <submittedName>
        <fullName evidence="5">IclR family transcriptional regulator</fullName>
    </submittedName>
</protein>
<dbReference type="GO" id="GO:0045892">
    <property type="term" value="P:negative regulation of DNA-templated transcription"/>
    <property type="evidence" value="ECO:0007669"/>
    <property type="project" value="TreeGrafter"/>
</dbReference>
<dbReference type="Pfam" id="PF01614">
    <property type="entry name" value="IclR_C"/>
    <property type="match status" value="1"/>
</dbReference>
<keyword evidence="6" id="KW-1185">Reference proteome</keyword>
<dbReference type="Gene3D" id="1.10.10.10">
    <property type="entry name" value="Winged helix-like DNA-binding domain superfamily/Winged helix DNA-binding domain"/>
    <property type="match status" value="1"/>
</dbReference>
<organism evidence="5 6">
    <name type="scientific">Actinacidiphila oryziradicis</name>
    <dbReference type="NCBI Taxonomy" id="2571141"/>
    <lineage>
        <taxon>Bacteria</taxon>
        <taxon>Bacillati</taxon>
        <taxon>Actinomycetota</taxon>
        <taxon>Actinomycetes</taxon>
        <taxon>Kitasatosporales</taxon>
        <taxon>Streptomycetaceae</taxon>
        <taxon>Actinacidiphila</taxon>
    </lineage>
</organism>
<dbReference type="SMART" id="SM00346">
    <property type="entry name" value="HTH_ICLR"/>
    <property type="match status" value="1"/>
</dbReference>
<evidence type="ECO:0000256" key="1">
    <source>
        <dbReference type="ARBA" id="ARBA00023015"/>
    </source>
</evidence>
<dbReference type="PANTHER" id="PTHR30136">
    <property type="entry name" value="HELIX-TURN-HELIX TRANSCRIPTIONAL REGULATOR, ICLR FAMILY"/>
    <property type="match status" value="1"/>
</dbReference>